<organism evidence="4 5">
    <name type="scientific">Hyphomicrobium album</name>
    <dbReference type="NCBI Taxonomy" id="2665159"/>
    <lineage>
        <taxon>Bacteria</taxon>
        <taxon>Pseudomonadati</taxon>
        <taxon>Pseudomonadota</taxon>
        <taxon>Alphaproteobacteria</taxon>
        <taxon>Hyphomicrobiales</taxon>
        <taxon>Hyphomicrobiaceae</taxon>
        <taxon>Hyphomicrobium</taxon>
    </lineage>
</organism>
<keyword evidence="2" id="KW-1133">Transmembrane helix</keyword>
<name>A0A6I3KN08_9HYPH</name>
<proteinExistence type="predicted"/>
<sequence>MLSQRGNHKRTSRPSSSVVVAGHAGDNRMARSEGTSGVAPARQANTAGLSAFDWRRAAEIRVIGALLFLSLLLLGLLMIGSRALTGDAMVYDWAIVLALRNPLNITDPLGPDWFESITVDLGYLGSVTVVGAIALAVMGYFLLVRRRDLAILVFAAVSGTAIVTTLLKLAVARPGINLAMMRFETSTFSFPSGHAALSAAIYLTLAALIARAQSQQLVKYYVLGLACALTLIIGASRVFNTVHFPTDVLAGWSVGAAWTLVCLFAISARSAWR</sequence>
<evidence type="ECO:0000256" key="1">
    <source>
        <dbReference type="SAM" id="MobiDB-lite"/>
    </source>
</evidence>
<keyword evidence="2" id="KW-0472">Membrane</keyword>
<reference evidence="4 5" key="1">
    <citation type="submission" date="2019-11" db="EMBL/GenBank/DDBJ databases">
        <title>Identification of a novel strain.</title>
        <authorList>
            <person name="Xu Q."/>
            <person name="Wang G."/>
        </authorList>
    </citation>
    <scope>NUCLEOTIDE SEQUENCE [LARGE SCALE GENOMIC DNA]</scope>
    <source>
        <strain evidence="5">xq</strain>
    </source>
</reference>
<dbReference type="InterPro" id="IPR036938">
    <property type="entry name" value="PAP2/HPO_sf"/>
</dbReference>
<evidence type="ECO:0000259" key="3">
    <source>
        <dbReference type="SMART" id="SM00014"/>
    </source>
</evidence>
<keyword evidence="2" id="KW-0812">Transmembrane</keyword>
<dbReference type="Gene3D" id="1.20.144.10">
    <property type="entry name" value="Phosphatidic acid phosphatase type 2/haloperoxidase"/>
    <property type="match status" value="1"/>
</dbReference>
<dbReference type="Pfam" id="PF01569">
    <property type="entry name" value="PAP2"/>
    <property type="match status" value="1"/>
</dbReference>
<dbReference type="InterPro" id="IPR000326">
    <property type="entry name" value="PAP2/HPO"/>
</dbReference>
<evidence type="ECO:0000313" key="4">
    <source>
        <dbReference type="EMBL" id="MTD94081.1"/>
    </source>
</evidence>
<feature type="domain" description="Phosphatidic acid phosphatase type 2/haloperoxidase" evidence="3">
    <location>
        <begin position="149"/>
        <end position="263"/>
    </location>
</feature>
<dbReference type="Proteomes" id="UP000440694">
    <property type="component" value="Unassembled WGS sequence"/>
</dbReference>
<feature type="compositionally biased region" description="Basic residues" evidence="1">
    <location>
        <begin position="1"/>
        <end position="12"/>
    </location>
</feature>
<feature type="region of interest" description="Disordered" evidence="1">
    <location>
        <begin position="1"/>
        <end position="23"/>
    </location>
</feature>
<evidence type="ECO:0000256" key="2">
    <source>
        <dbReference type="SAM" id="Phobius"/>
    </source>
</evidence>
<protein>
    <submittedName>
        <fullName evidence="4">Phosphatase PAP2 family protein</fullName>
    </submittedName>
</protein>
<feature type="transmembrane region" description="Helical" evidence="2">
    <location>
        <begin position="62"/>
        <end position="84"/>
    </location>
</feature>
<evidence type="ECO:0000313" key="5">
    <source>
        <dbReference type="Proteomes" id="UP000440694"/>
    </source>
</evidence>
<dbReference type="CDD" id="cd03392">
    <property type="entry name" value="PAP2_like_2"/>
    <property type="match status" value="1"/>
</dbReference>
<gene>
    <name evidence="4" type="ORF">GIW81_06985</name>
</gene>
<feature type="transmembrane region" description="Helical" evidence="2">
    <location>
        <begin position="149"/>
        <end position="171"/>
    </location>
</feature>
<accession>A0A6I3KN08</accession>
<comment type="caution">
    <text evidence="4">The sequence shown here is derived from an EMBL/GenBank/DDBJ whole genome shotgun (WGS) entry which is preliminary data.</text>
</comment>
<feature type="transmembrane region" description="Helical" evidence="2">
    <location>
        <begin position="191"/>
        <end position="210"/>
    </location>
</feature>
<dbReference type="EMBL" id="WMBQ01000001">
    <property type="protein sequence ID" value="MTD94081.1"/>
    <property type="molecule type" value="Genomic_DNA"/>
</dbReference>
<feature type="transmembrane region" description="Helical" evidence="2">
    <location>
        <begin position="121"/>
        <end position="142"/>
    </location>
</feature>
<dbReference type="PANTHER" id="PTHR14969:SF13">
    <property type="entry name" value="AT30094P"/>
    <property type="match status" value="1"/>
</dbReference>
<dbReference type="SMART" id="SM00014">
    <property type="entry name" value="acidPPc"/>
    <property type="match status" value="1"/>
</dbReference>
<feature type="transmembrane region" description="Helical" evidence="2">
    <location>
        <begin position="248"/>
        <end position="268"/>
    </location>
</feature>
<dbReference type="RefSeq" id="WP_154738553.1">
    <property type="nucleotide sequence ID" value="NZ_WMBQ01000001.1"/>
</dbReference>
<dbReference type="SUPFAM" id="SSF48317">
    <property type="entry name" value="Acid phosphatase/Vanadium-dependent haloperoxidase"/>
    <property type="match status" value="1"/>
</dbReference>
<dbReference type="PANTHER" id="PTHR14969">
    <property type="entry name" value="SPHINGOSINE-1-PHOSPHATE PHOSPHOHYDROLASE"/>
    <property type="match status" value="1"/>
</dbReference>
<keyword evidence="5" id="KW-1185">Reference proteome</keyword>
<dbReference type="AlphaFoldDB" id="A0A6I3KN08"/>
<feature type="transmembrane region" description="Helical" evidence="2">
    <location>
        <begin position="217"/>
        <end position="236"/>
    </location>
</feature>